<sequence length="242" mass="25297">MKYFLAFVVALFSLLAAAAPAPAPAPAAREIQAAPEDLEARQFFATTQNELETGTGPCPPVIFIFARGSTEPGNMGMLLGPLLASALKSRLGQSGVWVQGVGGPYGATLVDNVSPAGSSQAAIREMRRLFIKASTKCPNARILAAGYSQGSALTAAAISGLDESTRAKIAGTVLFGYTKNLQSHGQIPNYPSDRLKVYCNPGDMVCTGSLFITAAHLGYGSAASRDAPEFLISRLKKTELVT</sequence>
<dbReference type="EC" id="3.1.1.74" evidence="3"/>
<dbReference type="Pfam" id="PF01083">
    <property type="entry name" value="Cutinase"/>
    <property type="match status" value="1"/>
</dbReference>
<keyword evidence="7" id="KW-0378">Hydrolase</keyword>
<dbReference type="PRINTS" id="PR00129">
    <property type="entry name" value="CUTINASE"/>
</dbReference>
<evidence type="ECO:0000256" key="7">
    <source>
        <dbReference type="ARBA" id="ARBA00022801"/>
    </source>
</evidence>
<dbReference type="PANTHER" id="PTHR48250:SF3">
    <property type="entry name" value="CUTINASE 1-RELATED"/>
    <property type="match status" value="1"/>
</dbReference>
<dbReference type="SUPFAM" id="SSF53474">
    <property type="entry name" value="alpha/beta-Hydrolases"/>
    <property type="match status" value="1"/>
</dbReference>
<evidence type="ECO:0000313" key="13">
    <source>
        <dbReference type="Proteomes" id="UP001562357"/>
    </source>
</evidence>
<dbReference type="PROSITE" id="PS00931">
    <property type="entry name" value="CUTINASE_2"/>
    <property type="match status" value="1"/>
</dbReference>
<evidence type="ECO:0000256" key="5">
    <source>
        <dbReference type="ARBA" id="ARBA00022525"/>
    </source>
</evidence>
<evidence type="ECO:0000313" key="12">
    <source>
        <dbReference type="EMBL" id="GAB0136284.1"/>
    </source>
</evidence>
<keyword evidence="6 11" id="KW-0732">Signal</keyword>
<dbReference type="InterPro" id="IPR011150">
    <property type="entry name" value="Cutinase_monf"/>
</dbReference>
<dbReference type="PANTHER" id="PTHR48250">
    <property type="entry name" value="CUTINASE 2-RELATED"/>
    <property type="match status" value="1"/>
</dbReference>
<dbReference type="InterPro" id="IPR043579">
    <property type="entry name" value="CUTINASE_2"/>
</dbReference>
<evidence type="ECO:0000256" key="6">
    <source>
        <dbReference type="ARBA" id="ARBA00022729"/>
    </source>
</evidence>
<keyword evidence="4" id="KW-0719">Serine esterase</keyword>
<evidence type="ECO:0000256" key="11">
    <source>
        <dbReference type="SAM" id="SignalP"/>
    </source>
</evidence>
<keyword evidence="8" id="KW-0843">Virulence</keyword>
<organism evidence="12 13">
    <name type="scientific">Epichloe bromicola</name>
    <dbReference type="NCBI Taxonomy" id="79588"/>
    <lineage>
        <taxon>Eukaryota</taxon>
        <taxon>Fungi</taxon>
        <taxon>Dikarya</taxon>
        <taxon>Ascomycota</taxon>
        <taxon>Pezizomycotina</taxon>
        <taxon>Sordariomycetes</taxon>
        <taxon>Hypocreomycetidae</taxon>
        <taxon>Hypocreales</taxon>
        <taxon>Clavicipitaceae</taxon>
        <taxon>Epichloe</taxon>
    </lineage>
</organism>
<feature type="signal peptide" evidence="11">
    <location>
        <begin position="1"/>
        <end position="18"/>
    </location>
</feature>
<keyword evidence="9" id="KW-1015">Disulfide bond</keyword>
<evidence type="ECO:0000256" key="8">
    <source>
        <dbReference type="ARBA" id="ARBA00023026"/>
    </source>
</evidence>
<dbReference type="InterPro" id="IPR000675">
    <property type="entry name" value="Cutinase/axe"/>
</dbReference>
<evidence type="ECO:0000256" key="4">
    <source>
        <dbReference type="ARBA" id="ARBA00022487"/>
    </source>
</evidence>
<evidence type="ECO:0000256" key="10">
    <source>
        <dbReference type="ARBA" id="ARBA00034045"/>
    </source>
</evidence>
<keyword evidence="5" id="KW-0964">Secreted</keyword>
<dbReference type="Proteomes" id="UP001562357">
    <property type="component" value="Unassembled WGS sequence"/>
</dbReference>
<comment type="subcellular location">
    <subcellularLocation>
        <location evidence="1">Secreted</location>
    </subcellularLocation>
</comment>
<comment type="similarity">
    <text evidence="2">Belongs to the cutinase family.</text>
</comment>
<evidence type="ECO:0000256" key="9">
    <source>
        <dbReference type="ARBA" id="ARBA00023157"/>
    </source>
</evidence>
<reference evidence="13" key="1">
    <citation type="submission" date="2024-06" db="EMBL/GenBank/DDBJ databases">
        <title>Draft Genome Sequences of Epichloe bromicola Strains Isolated from Elymus ciliaris.</title>
        <authorList>
            <consortium name="Epichloe bromicola genome sequencing consortium"/>
            <person name="Miura A."/>
            <person name="Imano S."/>
            <person name="Ashida A."/>
            <person name="Sato I."/>
            <person name="Chiba S."/>
            <person name="Tanaka A."/>
            <person name="Camagna M."/>
            <person name="Takemoto D."/>
        </authorList>
    </citation>
    <scope>NUCLEOTIDE SEQUENCE [LARGE SCALE GENOMIC DNA]</scope>
    <source>
        <strain evidence="13">DP</strain>
    </source>
</reference>
<feature type="chain" id="PRO_5045515854" description="cutinase" evidence="11">
    <location>
        <begin position="19"/>
        <end position="242"/>
    </location>
</feature>
<keyword evidence="13" id="KW-1185">Reference proteome</keyword>
<protein>
    <recommendedName>
        <fullName evidence="3">cutinase</fullName>
        <ecNumber evidence="3">3.1.1.74</ecNumber>
    </recommendedName>
</protein>
<dbReference type="Gene3D" id="3.40.50.1820">
    <property type="entry name" value="alpha/beta hydrolase"/>
    <property type="match status" value="1"/>
</dbReference>
<proteinExistence type="inferred from homology"/>
<accession>A0ABQ0CS54</accession>
<evidence type="ECO:0000256" key="1">
    <source>
        <dbReference type="ARBA" id="ARBA00004613"/>
    </source>
</evidence>
<gene>
    <name evidence="12" type="primary">g4591</name>
    <name evidence="12" type="ORF">EsDP_00004591</name>
</gene>
<comment type="caution">
    <text evidence="12">The sequence shown here is derived from an EMBL/GenBank/DDBJ whole genome shotgun (WGS) entry which is preliminary data.</text>
</comment>
<comment type="catalytic activity">
    <reaction evidence="10">
        <text>cutin + H2O = cutin monomers.</text>
        <dbReference type="EC" id="3.1.1.74"/>
    </reaction>
</comment>
<dbReference type="InterPro" id="IPR029058">
    <property type="entry name" value="AB_hydrolase_fold"/>
</dbReference>
<dbReference type="SMART" id="SM01110">
    <property type="entry name" value="Cutinase"/>
    <property type="match status" value="1"/>
</dbReference>
<evidence type="ECO:0000256" key="3">
    <source>
        <dbReference type="ARBA" id="ARBA00013095"/>
    </source>
</evidence>
<evidence type="ECO:0000256" key="2">
    <source>
        <dbReference type="ARBA" id="ARBA00007534"/>
    </source>
</evidence>
<dbReference type="EMBL" id="BAAFGZ010000182">
    <property type="protein sequence ID" value="GAB0136284.1"/>
    <property type="molecule type" value="Genomic_DNA"/>
</dbReference>
<name>A0ABQ0CS54_9HYPO</name>